<dbReference type="RefSeq" id="WP_010527313.1">
    <property type="nucleotide sequence ID" value="NZ_AFSL01000040.1"/>
</dbReference>
<dbReference type="InterPro" id="IPR036583">
    <property type="entry name" value="23S_rRNA_IVS_sf"/>
</dbReference>
<dbReference type="Gene3D" id="1.20.1440.60">
    <property type="entry name" value="23S rRNA-intervening sequence"/>
    <property type="match status" value="1"/>
</dbReference>
<dbReference type="InterPro" id="IPR012657">
    <property type="entry name" value="23S_rRNA-intervening_sequence"/>
</dbReference>
<name>A0A1I1UCL1_9BACT</name>
<dbReference type="NCBIfam" id="NF008911">
    <property type="entry name" value="PRK12275.1-2"/>
    <property type="match status" value="1"/>
</dbReference>
<dbReference type="Proteomes" id="UP000181976">
    <property type="component" value="Unassembled WGS sequence"/>
</dbReference>
<evidence type="ECO:0000313" key="1">
    <source>
        <dbReference type="EMBL" id="SFD68586.1"/>
    </source>
</evidence>
<dbReference type="SUPFAM" id="SSF158446">
    <property type="entry name" value="IVS-encoded protein-like"/>
    <property type="match status" value="1"/>
</dbReference>
<dbReference type="NCBIfam" id="TIGR02436">
    <property type="entry name" value="four helix bundle protein"/>
    <property type="match status" value="1"/>
</dbReference>
<dbReference type="AlphaFoldDB" id="A0A1I1UCL1"/>
<dbReference type="InParanoid" id="A0A1I1UCL1"/>
<dbReference type="eggNOG" id="COG0399">
    <property type="taxonomic scope" value="Bacteria"/>
</dbReference>
<gene>
    <name evidence="1" type="ORF">SAMN05444380_10127</name>
</gene>
<sequence length="119" mass="13814">MKTYRELIVWQKAMDLVCLIYELTSTFPKEEVYSLTSQLRRASVSIPSNIAEGYGRNSLNDYIRHLQIAAGSLYEFQTQIEIAKRLNFLNDEAFLKAYRLSTEVEKMLASLITKLKNKQ</sequence>
<reference evidence="1 2" key="1">
    <citation type="submission" date="2016-10" db="EMBL/GenBank/DDBJ databases">
        <authorList>
            <person name="de Groot N.N."/>
        </authorList>
    </citation>
    <scope>NUCLEOTIDE SEQUENCE [LARGE SCALE GENOMIC DNA]</scope>
    <source>
        <strain evidence="1 2">DSM 19012</strain>
    </source>
</reference>
<dbReference type="PANTHER" id="PTHR38471">
    <property type="entry name" value="FOUR HELIX BUNDLE PROTEIN"/>
    <property type="match status" value="1"/>
</dbReference>
<dbReference type="PANTHER" id="PTHR38471:SF2">
    <property type="entry name" value="FOUR HELIX BUNDLE PROTEIN"/>
    <property type="match status" value="1"/>
</dbReference>
<dbReference type="OrthoDB" id="9811959at2"/>
<proteinExistence type="predicted"/>
<protein>
    <submittedName>
        <fullName evidence="1">Four helix bundle protein</fullName>
    </submittedName>
</protein>
<dbReference type="Pfam" id="PF05635">
    <property type="entry name" value="23S_rRNA_IVP"/>
    <property type="match status" value="1"/>
</dbReference>
<dbReference type="STRING" id="385682.SAMN05444380_10127"/>
<keyword evidence="2" id="KW-1185">Reference proteome</keyword>
<dbReference type="CDD" id="cd16377">
    <property type="entry name" value="23S_rRNA_IVP_like"/>
    <property type="match status" value="1"/>
</dbReference>
<organism evidence="1 2">
    <name type="scientific">Thermophagus xiamenensis</name>
    <dbReference type="NCBI Taxonomy" id="385682"/>
    <lineage>
        <taxon>Bacteria</taxon>
        <taxon>Pseudomonadati</taxon>
        <taxon>Bacteroidota</taxon>
        <taxon>Bacteroidia</taxon>
        <taxon>Marinilabiliales</taxon>
        <taxon>Marinilabiliaceae</taxon>
        <taxon>Thermophagus</taxon>
    </lineage>
</organism>
<evidence type="ECO:0000313" key="2">
    <source>
        <dbReference type="Proteomes" id="UP000181976"/>
    </source>
</evidence>
<dbReference type="EMBL" id="FONA01000001">
    <property type="protein sequence ID" value="SFD68586.1"/>
    <property type="molecule type" value="Genomic_DNA"/>
</dbReference>
<accession>A0A1I1UCL1</accession>